<reference evidence="1" key="1">
    <citation type="journal article" date="2020" name="Stud. Mycol.">
        <title>101 Dothideomycetes genomes: a test case for predicting lifestyles and emergence of pathogens.</title>
        <authorList>
            <person name="Haridas S."/>
            <person name="Albert R."/>
            <person name="Binder M."/>
            <person name="Bloem J."/>
            <person name="Labutti K."/>
            <person name="Salamov A."/>
            <person name="Andreopoulos B."/>
            <person name="Baker S."/>
            <person name="Barry K."/>
            <person name="Bills G."/>
            <person name="Bluhm B."/>
            <person name="Cannon C."/>
            <person name="Castanera R."/>
            <person name="Culley D."/>
            <person name="Daum C."/>
            <person name="Ezra D."/>
            <person name="Gonzalez J."/>
            <person name="Henrissat B."/>
            <person name="Kuo A."/>
            <person name="Liang C."/>
            <person name="Lipzen A."/>
            <person name="Lutzoni F."/>
            <person name="Magnuson J."/>
            <person name="Mondo S."/>
            <person name="Nolan M."/>
            <person name="Ohm R."/>
            <person name="Pangilinan J."/>
            <person name="Park H.-J."/>
            <person name="Ramirez L."/>
            <person name="Alfaro M."/>
            <person name="Sun H."/>
            <person name="Tritt A."/>
            <person name="Yoshinaga Y."/>
            <person name="Zwiers L.-H."/>
            <person name="Turgeon B."/>
            <person name="Goodwin S."/>
            <person name="Spatafora J."/>
            <person name="Crous P."/>
            <person name="Grigoriev I."/>
        </authorList>
    </citation>
    <scope>NUCLEOTIDE SEQUENCE</scope>
    <source>
        <strain evidence="1">CBS 110217</strain>
    </source>
</reference>
<comment type="caution">
    <text evidence="1">The sequence shown here is derived from an EMBL/GenBank/DDBJ whole genome shotgun (WGS) entry which is preliminary data.</text>
</comment>
<name>A0A9P4HD87_9PLEO</name>
<evidence type="ECO:0000313" key="2">
    <source>
        <dbReference type="Proteomes" id="UP000799777"/>
    </source>
</evidence>
<feature type="non-terminal residue" evidence="1">
    <location>
        <position position="1"/>
    </location>
</feature>
<dbReference type="Proteomes" id="UP000799777">
    <property type="component" value="Unassembled WGS sequence"/>
</dbReference>
<organism evidence="1 2">
    <name type="scientific">Setomelanomma holmii</name>
    <dbReference type="NCBI Taxonomy" id="210430"/>
    <lineage>
        <taxon>Eukaryota</taxon>
        <taxon>Fungi</taxon>
        <taxon>Dikarya</taxon>
        <taxon>Ascomycota</taxon>
        <taxon>Pezizomycotina</taxon>
        <taxon>Dothideomycetes</taxon>
        <taxon>Pleosporomycetidae</taxon>
        <taxon>Pleosporales</taxon>
        <taxon>Pleosporineae</taxon>
        <taxon>Phaeosphaeriaceae</taxon>
        <taxon>Setomelanomma</taxon>
    </lineage>
</organism>
<protein>
    <submittedName>
        <fullName evidence="1">Uncharacterized protein</fullName>
    </submittedName>
</protein>
<gene>
    <name evidence="1" type="ORF">EK21DRAFT_64273</name>
</gene>
<dbReference type="OrthoDB" id="3763505at2759"/>
<accession>A0A9P4HD87</accession>
<sequence length="88" mass="9701">KTAKTYNSGYSPVVTHLTTNPPVTSLSTAERTGSASFSNLWSYVEGLLFNLYHKGRHSPLHNYGAVLSSIKPLALHLHLERNTHTTLP</sequence>
<keyword evidence="2" id="KW-1185">Reference proteome</keyword>
<evidence type="ECO:0000313" key="1">
    <source>
        <dbReference type="EMBL" id="KAF2030936.1"/>
    </source>
</evidence>
<dbReference type="EMBL" id="ML978185">
    <property type="protein sequence ID" value="KAF2030936.1"/>
    <property type="molecule type" value="Genomic_DNA"/>
</dbReference>
<proteinExistence type="predicted"/>
<dbReference type="AlphaFoldDB" id="A0A9P4HD87"/>